<accession>A0ABX2MFV8</accession>
<evidence type="ECO:0008006" key="6">
    <source>
        <dbReference type="Google" id="ProtNLM"/>
    </source>
</evidence>
<reference evidence="4 5" key="1">
    <citation type="submission" date="2020-05" db="EMBL/GenBank/DDBJ databases">
        <title>Genome Sequencing of Type Strains.</title>
        <authorList>
            <person name="Lemaire J.F."/>
            <person name="Inderbitzin P."/>
            <person name="Gregorio O.A."/>
            <person name="Collins S.B."/>
            <person name="Wespe N."/>
            <person name="Knight-Connoni V."/>
        </authorList>
    </citation>
    <scope>NUCLEOTIDE SEQUENCE [LARGE SCALE GENOMIC DNA]</scope>
    <source>
        <strain evidence="4 5">DSM 19942</strain>
    </source>
</reference>
<dbReference type="SMART" id="SM00248">
    <property type="entry name" value="ANK"/>
    <property type="match status" value="3"/>
</dbReference>
<evidence type="ECO:0000313" key="5">
    <source>
        <dbReference type="Proteomes" id="UP000577724"/>
    </source>
</evidence>
<keyword evidence="2 3" id="KW-0040">ANK repeat</keyword>
<feature type="repeat" description="ANK" evidence="3">
    <location>
        <begin position="112"/>
        <end position="144"/>
    </location>
</feature>
<name>A0ABX2MFV8_9BACL</name>
<proteinExistence type="predicted"/>
<evidence type="ECO:0000256" key="2">
    <source>
        <dbReference type="ARBA" id="ARBA00023043"/>
    </source>
</evidence>
<dbReference type="InterPro" id="IPR036770">
    <property type="entry name" value="Ankyrin_rpt-contain_sf"/>
</dbReference>
<keyword evidence="5" id="KW-1185">Reference proteome</keyword>
<dbReference type="PANTHER" id="PTHR46680:SF3">
    <property type="entry name" value="NF-KAPPA-B INHIBITOR CACTUS"/>
    <property type="match status" value="1"/>
</dbReference>
<comment type="caution">
    <text evidence="4">The sequence shown here is derived from an EMBL/GenBank/DDBJ whole genome shotgun (WGS) entry which is preliminary data.</text>
</comment>
<dbReference type="Pfam" id="PF00023">
    <property type="entry name" value="Ank"/>
    <property type="match status" value="1"/>
</dbReference>
<dbReference type="InterPro" id="IPR002110">
    <property type="entry name" value="Ankyrin_rpt"/>
</dbReference>
<dbReference type="InterPro" id="IPR051070">
    <property type="entry name" value="NF-kappa-B_inhibitor"/>
</dbReference>
<evidence type="ECO:0000256" key="3">
    <source>
        <dbReference type="PROSITE-ProRule" id="PRU00023"/>
    </source>
</evidence>
<organism evidence="4 5">
    <name type="scientific">Paenibacillus taichungensis</name>
    <dbReference type="NCBI Taxonomy" id="484184"/>
    <lineage>
        <taxon>Bacteria</taxon>
        <taxon>Bacillati</taxon>
        <taxon>Bacillota</taxon>
        <taxon>Bacilli</taxon>
        <taxon>Bacillales</taxon>
        <taxon>Paenibacillaceae</taxon>
        <taxon>Paenibacillus</taxon>
    </lineage>
</organism>
<dbReference type="PROSITE" id="PS50088">
    <property type="entry name" value="ANK_REPEAT"/>
    <property type="match status" value="1"/>
</dbReference>
<evidence type="ECO:0000313" key="4">
    <source>
        <dbReference type="EMBL" id="NUU53259.1"/>
    </source>
</evidence>
<dbReference type="PANTHER" id="PTHR46680">
    <property type="entry name" value="NF-KAPPA-B INHIBITOR ALPHA"/>
    <property type="match status" value="1"/>
</dbReference>
<sequence>MLSTKERKSLMIKETTLPAHMEKLIKDNDIVAVKEVFEQCEWNARGGYSKGTALSFRHISDELVRWLVEQGADINARDNYQRTPLHAHASHWSGNVALFLELGADLEAVDYQNEAPLHAAINAYRTEVVQELVARGADINVVNQRGNTPLAKGLMNSRNSDIVSMSKISAILLDAGATVTPEMKESVKRIGKDFEIVREKFNKDKVDEVSDALSKLYQQFDVEPVASRKMHDGTAPIQVKATTWPKQHQELWEYLIPAQGHAQTVQGEVIRITGRVSHEVLDNGGGNWDEPYRKMLDALIRHLGSSTPLAPALLQEATDLAHRLRHGSNYDAPARLSELAVLWVLDNPQPIAMEKPEYKR</sequence>
<evidence type="ECO:0000256" key="1">
    <source>
        <dbReference type="ARBA" id="ARBA00022737"/>
    </source>
</evidence>
<keyword evidence="1" id="KW-0677">Repeat</keyword>
<dbReference type="Gene3D" id="1.25.40.20">
    <property type="entry name" value="Ankyrin repeat-containing domain"/>
    <property type="match status" value="2"/>
</dbReference>
<gene>
    <name evidence="4" type="ORF">HP548_04035</name>
</gene>
<dbReference type="PROSITE" id="PS50297">
    <property type="entry name" value="ANK_REP_REGION"/>
    <property type="match status" value="1"/>
</dbReference>
<dbReference type="Pfam" id="PF13637">
    <property type="entry name" value="Ank_4"/>
    <property type="match status" value="1"/>
</dbReference>
<dbReference type="Proteomes" id="UP000577724">
    <property type="component" value="Unassembled WGS sequence"/>
</dbReference>
<dbReference type="EMBL" id="JABMCC010000096">
    <property type="protein sequence ID" value="NUU53259.1"/>
    <property type="molecule type" value="Genomic_DNA"/>
</dbReference>
<dbReference type="SUPFAM" id="SSF48403">
    <property type="entry name" value="Ankyrin repeat"/>
    <property type="match status" value="1"/>
</dbReference>
<protein>
    <recommendedName>
        <fullName evidence="6">Ankyrin repeat protein</fullName>
    </recommendedName>
</protein>